<evidence type="ECO:0000313" key="3">
    <source>
        <dbReference type="Proteomes" id="UP000010729"/>
    </source>
</evidence>
<dbReference type="EMBL" id="ANPE02000188">
    <property type="protein sequence ID" value="EMY33280.1"/>
    <property type="molecule type" value="Genomic_DNA"/>
</dbReference>
<dbReference type="Gene3D" id="3.60.15.10">
    <property type="entry name" value="Ribonuclease Z/Hydroxyacylglutathione hydrolase-like"/>
    <property type="match status" value="1"/>
</dbReference>
<dbReference type="InterPro" id="IPR001279">
    <property type="entry name" value="Metallo-B-lactamas"/>
</dbReference>
<dbReference type="Pfam" id="PF13483">
    <property type="entry name" value="Lactamase_B_3"/>
    <property type="match status" value="1"/>
</dbReference>
<dbReference type="SMART" id="SM00849">
    <property type="entry name" value="Lactamase_B"/>
    <property type="match status" value="1"/>
</dbReference>
<evidence type="ECO:0000313" key="2">
    <source>
        <dbReference type="EMBL" id="EMY33280.1"/>
    </source>
</evidence>
<dbReference type="OrthoDB" id="3190691at2"/>
<accession>N1UW71</accession>
<dbReference type="SUPFAM" id="SSF56281">
    <property type="entry name" value="Metallo-hydrolase/oxidoreductase"/>
    <property type="match status" value="1"/>
</dbReference>
<organism evidence="2 3">
    <name type="scientific">Arthrobacter crystallopoietes BAB-32</name>
    <dbReference type="NCBI Taxonomy" id="1246476"/>
    <lineage>
        <taxon>Bacteria</taxon>
        <taxon>Bacillati</taxon>
        <taxon>Actinomycetota</taxon>
        <taxon>Actinomycetes</taxon>
        <taxon>Micrococcales</taxon>
        <taxon>Micrococcaceae</taxon>
        <taxon>Crystallibacter</taxon>
    </lineage>
</organism>
<gene>
    <name evidence="2" type="ORF">D477_015661</name>
</gene>
<dbReference type="PANTHER" id="PTHR43546">
    <property type="entry name" value="UPF0173 METAL-DEPENDENT HYDROLASE MJ1163-RELATED"/>
    <property type="match status" value="1"/>
</dbReference>
<keyword evidence="3" id="KW-1185">Reference proteome</keyword>
<dbReference type="InterPro" id="IPR036866">
    <property type="entry name" value="RibonucZ/Hydroxyglut_hydro"/>
</dbReference>
<dbReference type="InterPro" id="IPR050114">
    <property type="entry name" value="UPF0173_UPF0282_UlaG_hydrolase"/>
</dbReference>
<sequence length="218" mass="24135">MLLTKFTHACVRLEKDSHVLVIDPGGFSELDSALRDASTVLITHEHDDHVDRERLPGMITSAAGMQVYAPEALADELRELAPEAAARIHAAAPQTRFSVPGFEIRTYGGQHALIHPHIPMVDNIGYLVDDEVYHPGDALVVPHRQHVPTLLVPVHAPWSKTSEVIDFITSVRPDRAYPIHDGLLNTMGQGLVEKHLSRFGELYGTRYEHLEPGQSVTV</sequence>
<feature type="domain" description="Metallo-beta-lactamase" evidence="1">
    <location>
        <begin position="7"/>
        <end position="180"/>
    </location>
</feature>
<protein>
    <recommendedName>
        <fullName evidence="1">Metallo-beta-lactamase domain-containing protein</fullName>
    </recommendedName>
</protein>
<comment type="caution">
    <text evidence="2">The sequence shown here is derived from an EMBL/GenBank/DDBJ whole genome shotgun (WGS) entry which is preliminary data.</text>
</comment>
<reference evidence="2 3" key="1">
    <citation type="journal article" date="2013" name="Genome Announc.">
        <title>Draft Genome Sequence of Arthrobacter crystallopoietes Strain BAB-32, Revealing Genes for Bioremediation.</title>
        <authorList>
            <person name="Joshi M.N."/>
            <person name="Pandit A.S."/>
            <person name="Sharma A."/>
            <person name="Pandya R.V."/>
            <person name="Desai S.M."/>
            <person name="Saxena A.K."/>
            <person name="Bagatharia S.B."/>
        </authorList>
    </citation>
    <scope>NUCLEOTIDE SEQUENCE [LARGE SCALE GENOMIC DNA]</scope>
    <source>
        <strain evidence="2 3">BAB-32</strain>
    </source>
</reference>
<proteinExistence type="predicted"/>
<dbReference type="PANTHER" id="PTHR43546:SF3">
    <property type="entry name" value="UPF0173 METAL-DEPENDENT HYDROLASE MJ1163"/>
    <property type="match status" value="1"/>
</dbReference>
<dbReference type="RefSeq" id="WP_005271157.1">
    <property type="nucleotide sequence ID" value="NZ_ANPE02000188.1"/>
</dbReference>
<name>N1UW71_9MICC</name>
<dbReference type="Proteomes" id="UP000010729">
    <property type="component" value="Unassembled WGS sequence"/>
</dbReference>
<evidence type="ECO:0000259" key="1">
    <source>
        <dbReference type="SMART" id="SM00849"/>
    </source>
</evidence>
<dbReference type="AlphaFoldDB" id="N1UW71"/>